<dbReference type="EMBL" id="VDLU01000003">
    <property type="protein sequence ID" value="TNJ28022.1"/>
    <property type="molecule type" value="Genomic_DNA"/>
</dbReference>
<keyword evidence="2" id="KW-0677">Repeat</keyword>
<organism evidence="8 9">
    <name type="scientific">Giardia muris</name>
    <dbReference type="NCBI Taxonomy" id="5742"/>
    <lineage>
        <taxon>Eukaryota</taxon>
        <taxon>Metamonada</taxon>
        <taxon>Diplomonadida</taxon>
        <taxon>Hexamitidae</taxon>
        <taxon>Giardiinae</taxon>
        <taxon>Giardia</taxon>
    </lineage>
</organism>
<evidence type="ECO:0000256" key="2">
    <source>
        <dbReference type="ARBA" id="ARBA00022737"/>
    </source>
</evidence>
<dbReference type="InterPro" id="IPR035979">
    <property type="entry name" value="RBD_domain_sf"/>
</dbReference>
<dbReference type="PANTHER" id="PTHR48039">
    <property type="entry name" value="RNA-BINDING MOTIF PROTEIN 14B"/>
    <property type="match status" value="1"/>
</dbReference>
<dbReference type="Proteomes" id="UP000315496">
    <property type="component" value="Chromosome 3"/>
</dbReference>
<feature type="region of interest" description="Disordered" evidence="6">
    <location>
        <begin position="835"/>
        <end position="873"/>
    </location>
</feature>
<evidence type="ECO:0000313" key="9">
    <source>
        <dbReference type="Proteomes" id="UP000315496"/>
    </source>
</evidence>
<evidence type="ECO:0000256" key="6">
    <source>
        <dbReference type="SAM" id="MobiDB-lite"/>
    </source>
</evidence>
<feature type="compositionally biased region" description="Basic and acidic residues" evidence="6">
    <location>
        <begin position="377"/>
        <end position="400"/>
    </location>
</feature>
<evidence type="ECO:0000256" key="4">
    <source>
        <dbReference type="ARBA" id="ARBA00023242"/>
    </source>
</evidence>
<dbReference type="InterPro" id="IPR051945">
    <property type="entry name" value="RRM_MRD1_RNA_proc_ribogen"/>
</dbReference>
<reference evidence="8 9" key="1">
    <citation type="submission" date="2019-05" db="EMBL/GenBank/DDBJ databases">
        <title>The compact genome of Giardia muris reveals important steps in the evolution of intestinal protozoan parasites.</title>
        <authorList>
            <person name="Xu F."/>
            <person name="Jimenez-Gonzalez A."/>
            <person name="Einarsson E."/>
            <person name="Astvaldsson A."/>
            <person name="Peirasmaki D."/>
            <person name="Eckmann L."/>
            <person name="Andersson J.O."/>
            <person name="Svard S.G."/>
            <person name="Jerlstrom-Hultqvist J."/>
        </authorList>
    </citation>
    <scope>NUCLEOTIDE SEQUENCE [LARGE SCALE GENOMIC DNA]</scope>
    <source>
        <strain evidence="8 9">Roberts-Thomson</strain>
    </source>
</reference>
<comment type="subcellular location">
    <subcellularLocation>
        <location evidence="1">Nucleus</location>
    </subcellularLocation>
</comment>
<dbReference type="VEuPathDB" id="GiardiaDB:GMRT_13894"/>
<dbReference type="PROSITE" id="PS50102">
    <property type="entry name" value="RRM"/>
    <property type="match status" value="2"/>
</dbReference>
<feature type="domain" description="RRM" evidence="7">
    <location>
        <begin position="444"/>
        <end position="550"/>
    </location>
</feature>
<keyword evidence="4" id="KW-0539">Nucleus</keyword>
<name>A0A4Z1SQ96_GIAMU</name>
<evidence type="ECO:0000256" key="5">
    <source>
        <dbReference type="PROSITE-ProRule" id="PRU00176"/>
    </source>
</evidence>
<dbReference type="InterPro" id="IPR000504">
    <property type="entry name" value="RRM_dom"/>
</dbReference>
<dbReference type="GO" id="GO:0005634">
    <property type="term" value="C:nucleus"/>
    <property type="evidence" value="ECO:0007669"/>
    <property type="project" value="UniProtKB-SubCell"/>
</dbReference>
<dbReference type="AlphaFoldDB" id="A0A4Z1SQ96"/>
<dbReference type="OrthoDB" id="3945418at2759"/>
<keyword evidence="9" id="KW-1185">Reference proteome</keyword>
<evidence type="ECO:0000256" key="3">
    <source>
        <dbReference type="ARBA" id="ARBA00022884"/>
    </source>
</evidence>
<accession>A0A4Z1SQ96</accession>
<evidence type="ECO:0000256" key="1">
    <source>
        <dbReference type="ARBA" id="ARBA00004123"/>
    </source>
</evidence>
<dbReference type="SMART" id="SM00360">
    <property type="entry name" value="RRM"/>
    <property type="match status" value="3"/>
</dbReference>
<feature type="compositionally biased region" description="Basic and acidic residues" evidence="6">
    <location>
        <begin position="324"/>
        <end position="349"/>
    </location>
</feature>
<feature type="domain" description="RRM" evidence="7">
    <location>
        <begin position="6"/>
        <end position="96"/>
    </location>
</feature>
<sequence>MPFESKLLYVGNLPYAYTSRDLQGLIGAMVPISRATVAEKAEGGSRGFGIVQFALEEDREELLRRHKEVPIMVSGRRLILSRYNSDRPSRIGADQRAHPSEYVPAPNSILIYNIPEDRQNKEALFKLVHDVYRYTRSVFIERTKADDWHKVGITTPSVYAIVKFNDPKKHVSKQKDKEPKEQFFSHPYDRIAADVFKRLKKEWGITGKSGVIVRPHDSKACPRATTLIVRNLPFTATADDLWNAVREKYPLLSLRLPGRRFANGNFGGSGFGFLVLATFADAAQMVADAQLQVRKNTCIVDWNLCRDTFEKYQAELLDKKKDMEKERGPECLTDDAKTGTDTEDNKTDSDSESTYASTDLEDDEMRSSNEPSIELYEEGKTVLRVLGKQEEEQDRSRELDESSANTTMEVTDAVSDVDSNEQVIGHVPEITQKDEKEEHQELERTIFVTGLPSYLPSDRMEAAKESLKRKKPDHEPTHQEVISAGFRFELRTLFNVFGAVKNVSLVVDNATGRHTGSAFVLFKSPGSAHAVMEYYNSLKNLALFAKDEGKAPKALTLGKVSDDPLMLNLYGEENLTRDVRESVLKREGIHQEILGRFKVPVRNIDLATGCFVINDSSLTVKPALARKDLKVIQERRKNPSSDDDPRNIRLIRVGLLIPGIDGFKEAKVPPEDVVKRVRYWKKLKQIEKNVAIHINKYRIVIRNIPPLVEEKRICWLVVRSFGKVNESEARSRFDKNDKLYEEKVLMRLLHAVGCTEIRLPRNGKAYNLTRSLDRVYSEDGYLDVAHGRRCFVEFSSHENALRCLLALNNNPRSFEPTCRPICEFAIENAHDRYNHAQREKARAQHRKGKEGATQKQPKKVKEMNKKRVARVKH</sequence>
<dbReference type="InterPro" id="IPR012677">
    <property type="entry name" value="Nucleotide-bd_a/b_plait_sf"/>
</dbReference>
<dbReference type="Pfam" id="PF00076">
    <property type="entry name" value="RRM_1"/>
    <property type="match status" value="2"/>
</dbReference>
<dbReference type="Gene3D" id="3.30.70.330">
    <property type="match status" value="3"/>
</dbReference>
<dbReference type="SUPFAM" id="SSF54928">
    <property type="entry name" value="RNA-binding domain, RBD"/>
    <property type="match status" value="3"/>
</dbReference>
<comment type="caution">
    <text evidence="8">The sequence shown here is derived from an EMBL/GenBank/DDBJ whole genome shotgun (WGS) entry which is preliminary data.</text>
</comment>
<dbReference type="GO" id="GO:0003729">
    <property type="term" value="F:mRNA binding"/>
    <property type="evidence" value="ECO:0007669"/>
    <property type="project" value="TreeGrafter"/>
</dbReference>
<dbReference type="PANTHER" id="PTHR48039:SF5">
    <property type="entry name" value="RNA-BINDING PROTEIN 28"/>
    <property type="match status" value="1"/>
</dbReference>
<evidence type="ECO:0000259" key="7">
    <source>
        <dbReference type="PROSITE" id="PS50102"/>
    </source>
</evidence>
<feature type="region of interest" description="Disordered" evidence="6">
    <location>
        <begin position="324"/>
        <end position="406"/>
    </location>
</feature>
<evidence type="ECO:0000313" key="8">
    <source>
        <dbReference type="EMBL" id="TNJ28022.1"/>
    </source>
</evidence>
<proteinExistence type="predicted"/>
<keyword evidence="3 5" id="KW-0694">RNA-binding</keyword>
<gene>
    <name evidence="8" type="ORF">GMRT_13894</name>
</gene>
<protein>
    <submittedName>
        <fullName evidence="8">Putative RNA binding protein</fullName>
    </submittedName>
</protein>